<keyword evidence="5 7" id="KW-0460">Magnesium</keyword>
<dbReference type="SUPFAM" id="SSF81301">
    <property type="entry name" value="Nucleotidyltransferase"/>
    <property type="match status" value="1"/>
</dbReference>
<dbReference type="InterPro" id="IPR003607">
    <property type="entry name" value="HD/PDEase_dom"/>
</dbReference>
<keyword evidence="1 7" id="KW-0808">Transferase</keyword>
<keyword evidence="4 7" id="KW-0378">Hydrolase</keyword>
<comment type="domain">
    <text evidence="7">Has four distinct domains: an N-terminal nucleotidyltransferase (NT) domain responsible for UTase activity, a central HD domain that encodes UR activity, and two C-terminal ACT domains that seem to have a role in glutamine sensing.</text>
</comment>
<evidence type="ECO:0000259" key="8">
    <source>
        <dbReference type="PROSITE" id="PS51671"/>
    </source>
</evidence>
<dbReference type="InterPro" id="IPR010043">
    <property type="entry name" value="UTase/UR"/>
</dbReference>
<dbReference type="EMBL" id="NSLI01000003">
    <property type="protein sequence ID" value="PAX08009.1"/>
    <property type="molecule type" value="Genomic_DNA"/>
</dbReference>
<dbReference type="CDD" id="cd04899">
    <property type="entry name" value="ACT_ACR-UUR-like_2"/>
    <property type="match status" value="1"/>
</dbReference>
<dbReference type="CDD" id="cd05401">
    <property type="entry name" value="NT_GlnE_GlnD_like"/>
    <property type="match status" value="1"/>
</dbReference>
<proteinExistence type="inferred from homology"/>
<evidence type="ECO:0000256" key="3">
    <source>
        <dbReference type="ARBA" id="ARBA00022737"/>
    </source>
</evidence>
<gene>
    <name evidence="7" type="primary">glnD</name>
    <name evidence="10" type="ORF">CKY28_10440</name>
</gene>
<sequence>MTDRFASLPNRRVIVDRDALAAALSHLPESDGSTLRRHATRLLKDALDAGRAEVARRLLAEPSCGLQAANAQAYLIDEVVGALHRFVTARLHPLHNPTAGERLTVLAVGGYGRGEMAPHSDVDIAFVTPAKRTPHSEQVIESMLYALWDLKLKVGHSSRSVDEMIREACNDVTVRTALLEARHVCGDPDLHAEAMRRFKAEVQAGTERTFIGQKLAERDERHRRMGDTRYVVEPNIKEGKGALRDLHALFWIGKYIHDVDRAAQLVDVGLFTTEEYRQFHRADNFFWAVRCHLHALTGRAEDRLTFDVQREIAERMRFRDRPGRSKVERFMQYYFLQAKTVGTLTGVFLAHLDERFAARGRRWFALPSFKRRPGKLHGFVLDRGRLALPNDGFFREDPVRLVEIFQLADKHGLEVHPLAMRAAARDAKLADEVRDDPRANALFLDVLTSPRDPELVLRWMNESGVFGRFVPDFGRVVAQMQFDMYHHYTVDEHTIRALGLLARVEKGGLRDDHPMATAIFPQIVSRRALYVAVLCHDIAKGRGGDHSVLGAEVAERLGPRLGLTDAETETVAWLVRHHLLMSATAFKRDLSDFKTILDFAGVVQSPERLRLLLVLTVVDIRAVGPGVWNSWKRQLLSELYEAAEEVLRLGHKQRGRAERIAAKQATLRGALGWSDDAFAAHVRRFPEAYWIAEPDAVLLHNARFMAEAAGRELAIDAQVYPDRGATLVTIQAADHPGLFYRIAGAIHLAGGNIIDARIHTTRDGCALDNFLVQDPLGRPFDEAGQLARLKTAIEDALANRGRLADRLEAKPAARTRADAFPIAPNVLIDNHASNRFTVVEVNARDRPALLNQLAHALFQSRVTIHSAHVATYGERAVDVFYVTDLTGDRITQPQRLRALERRLLDAAAGERMEVAA</sequence>
<keyword evidence="6 7" id="KW-0511">Multifunctional enzyme</keyword>
<dbReference type="EC" id="2.7.7.59" evidence="7"/>
<dbReference type="SUPFAM" id="SSF81593">
    <property type="entry name" value="Nucleotidyltransferase substrate binding subunit/domain"/>
    <property type="match status" value="1"/>
</dbReference>
<dbReference type="GO" id="GO:0008081">
    <property type="term" value="F:phosphoric diester hydrolase activity"/>
    <property type="evidence" value="ECO:0007669"/>
    <property type="project" value="UniProtKB-UniRule"/>
</dbReference>
<dbReference type="PANTHER" id="PTHR47320:SF1">
    <property type="entry name" value="BIFUNCTIONAL URIDYLYLTRANSFERASE_URIDYLYL-REMOVING ENZYME"/>
    <property type="match status" value="1"/>
</dbReference>
<comment type="caution">
    <text evidence="10">The sequence shown here is derived from an EMBL/GenBank/DDBJ whole genome shotgun (WGS) entry which is preliminary data.</text>
</comment>
<dbReference type="PROSITE" id="PS51831">
    <property type="entry name" value="HD"/>
    <property type="match status" value="1"/>
</dbReference>
<evidence type="ECO:0000259" key="9">
    <source>
        <dbReference type="PROSITE" id="PS51831"/>
    </source>
</evidence>
<keyword evidence="3" id="KW-0677">Repeat</keyword>
<feature type="domain" description="ACT" evidence="8">
    <location>
        <begin position="727"/>
        <end position="804"/>
    </location>
</feature>
<dbReference type="InterPro" id="IPR045865">
    <property type="entry name" value="ACT-like_dom_sf"/>
</dbReference>
<evidence type="ECO:0000313" key="10">
    <source>
        <dbReference type="EMBL" id="PAX08009.1"/>
    </source>
</evidence>
<dbReference type="HAMAP" id="MF_00277">
    <property type="entry name" value="PII_uridylyl_transf"/>
    <property type="match status" value="1"/>
</dbReference>
<dbReference type="Pfam" id="PF03445">
    <property type="entry name" value="DUF294"/>
    <property type="match status" value="1"/>
</dbReference>
<dbReference type="Gene3D" id="3.30.70.260">
    <property type="match status" value="1"/>
</dbReference>
<name>A0A2A2SFI5_9SPHN</name>
<feature type="region of interest" description="Uridylyltransferase" evidence="7">
    <location>
        <begin position="1"/>
        <end position="373"/>
    </location>
</feature>
<dbReference type="InterPro" id="IPR013546">
    <property type="entry name" value="PII_UdlTrfase/GS_AdlTrfase"/>
</dbReference>
<dbReference type="PROSITE" id="PS51671">
    <property type="entry name" value="ACT"/>
    <property type="match status" value="2"/>
</dbReference>
<dbReference type="Gene3D" id="3.30.460.10">
    <property type="entry name" value="Beta Polymerase, domain 2"/>
    <property type="match status" value="1"/>
</dbReference>
<dbReference type="CDD" id="cd00077">
    <property type="entry name" value="HDc"/>
    <property type="match status" value="1"/>
</dbReference>
<dbReference type="SUPFAM" id="SSF55021">
    <property type="entry name" value="ACT-like"/>
    <property type="match status" value="2"/>
</dbReference>
<comment type="cofactor">
    <cofactor evidence="7">
        <name>Mg(2+)</name>
        <dbReference type="ChEBI" id="CHEBI:18420"/>
    </cofactor>
</comment>
<dbReference type="GO" id="GO:0008773">
    <property type="term" value="F:[protein-PII] uridylyltransferase activity"/>
    <property type="evidence" value="ECO:0007669"/>
    <property type="project" value="UniProtKB-UniRule"/>
</dbReference>
<comment type="similarity">
    <text evidence="7">Belongs to the GlnD family.</text>
</comment>
<dbReference type="PANTHER" id="PTHR47320">
    <property type="entry name" value="BIFUNCTIONAL URIDYLYLTRANSFERASE/URIDYLYL-REMOVING ENZYME"/>
    <property type="match status" value="1"/>
</dbReference>
<reference evidence="11" key="1">
    <citation type="submission" date="2017-09" db="EMBL/GenBank/DDBJ databases">
        <authorList>
            <person name="Feng G."/>
            <person name="Zhu H."/>
        </authorList>
    </citation>
    <scope>NUCLEOTIDE SEQUENCE [LARGE SCALE GENOMIC DNA]</scope>
    <source>
        <strain evidence="11">1PNM-20</strain>
    </source>
</reference>
<dbReference type="OrthoDB" id="9758038at2"/>
<dbReference type="InterPro" id="IPR002912">
    <property type="entry name" value="ACT_dom"/>
</dbReference>
<comment type="catalytic activity">
    <reaction evidence="7">
        <text>[protein-PII]-L-tyrosine + UTP = [protein-PII]-uridylyl-L-tyrosine + diphosphate</text>
        <dbReference type="Rhea" id="RHEA:13673"/>
        <dbReference type="Rhea" id="RHEA-COMP:12147"/>
        <dbReference type="Rhea" id="RHEA-COMP:12148"/>
        <dbReference type="ChEBI" id="CHEBI:33019"/>
        <dbReference type="ChEBI" id="CHEBI:46398"/>
        <dbReference type="ChEBI" id="CHEBI:46858"/>
        <dbReference type="ChEBI" id="CHEBI:90602"/>
        <dbReference type="EC" id="2.7.7.59"/>
    </reaction>
</comment>
<dbReference type="Pfam" id="PF01966">
    <property type="entry name" value="HD"/>
    <property type="match status" value="1"/>
</dbReference>
<evidence type="ECO:0000256" key="1">
    <source>
        <dbReference type="ARBA" id="ARBA00022679"/>
    </source>
</evidence>
<dbReference type="Proteomes" id="UP000218151">
    <property type="component" value="Unassembled WGS sequence"/>
</dbReference>
<dbReference type="Pfam" id="PF08335">
    <property type="entry name" value="GlnD_UR_UTase"/>
    <property type="match status" value="1"/>
</dbReference>
<protein>
    <recommendedName>
        <fullName evidence="7">Bifunctional uridylyltransferase/uridylyl-removing enzyme</fullName>
        <shortName evidence="7">UTase/UR</shortName>
    </recommendedName>
    <alternativeName>
        <fullName evidence="7">Bifunctional [protein-PII] modification enzyme</fullName>
    </alternativeName>
    <alternativeName>
        <fullName evidence="7">Bifunctional nitrogen sensor protein</fullName>
    </alternativeName>
    <domain>
        <recommendedName>
            <fullName evidence="7">[Protein-PII] uridylyltransferase</fullName>
            <shortName evidence="7">PII uridylyltransferase</shortName>
            <shortName evidence="7">UTase</shortName>
            <ecNumber evidence="7">2.7.7.59</ecNumber>
        </recommendedName>
    </domain>
    <domain>
        <recommendedName>
            <fullName evidence="7">[Protein-PII]-UMP uridylyl-removing enzyme</fullName>
            <shortName evidence="7">UR</shortName>
            <ecNumber evidence="7">3.1.4.-</ecNumber>
        </recommendedName>
    </domain>
</protein>
<feature type="domain" description="HD" evidence="9">
    <location>
        <begin position="490"/>
        <end position="612"/>
    </location>
</feature>
<keyword evidence="11" id="KW-1185">Reference proteome</keyword>
<feature type="domain" description="ACT" evidence="8">
    <location>
        <begin position="838"/>
        <end position="914"/>
    </location>
</feature>
<dbReference type="SMART" id="SM00471">
    <property type="entry name" value="HDc"/>
    <property type="match status" value="1"/>
</dbReference>
<evidence type="ECO:0000256" key="2">
    <source>
        <dbReference type="ARBA" id="ARBA00022695"/>
    </source>
</evidence>
<dbReference type="EC" id="3.1.4.-" evidence="7"/>
<evidence type="ECO:0000256" key="7">
    <source>
        <dbReference type="HAMAP-Rule" id="MF_00277"/>
    </source>
</evidence>
<accession>A0A2A2SFI5</accession>
<evidence type="ECO:0000256" key="4">
    <source>
        <dbReference type="ARBA" id="ARBA00022801"/>
    </source>
</evidence>
<dbReference type="GO" id="GO:0006808">
    <property type="term" value="P:regulation of nitrogen utilization"/>
    <property type="evidence" value="ECO:0007669"/>
    <property type="project" value="UniProtKB-UniRule"/>
</dbReference>
<dbReference type="PIRSF" id="PIRSF006288">
    <property type="entry name" value="PII_uridyltransf"/>
    <property type="match status" value="1"/>
</dbReference>
<dbReference type="InterPro" id="IPR043519">
    <property type="entry name" value="NT_sf"/>
</dbReference>
<dbReference type="AlphaFoldDB" id="A0A2A2SFI5"/>
<dbReference type="InterPro" id="IPR006674">
    <property type="entry name" value="HD_domain"/>
</dbReference>
<evidence type="ECO:0000256" key="6">
    <source>
        <dbReference type="ARBA" id="ARBA00023268"/>
    </source>
</evidence>
<dbReference type="NCBIfam" id="TIGR01693">
    <property type="entry name" value="UTase_glnD"/>
    <property type="match status" value="1"/>
</dbReference>
<evidence type="ECO:0000256" key="5">
    <source>
        <dbReference type="ARBA" id="ARBA00022842"/>
    </source>
</evidence>
<evidence type="ECO:0000313" key="11">
    <source>
        <dbReference type="Proteomes" id="UP000218151"/>
    </source>
</evidence>
<comment type="catalytic activity">
    <reaction evidence="7">
        <text>[protein-PII]-uridylyl-L-tyrosine + H2O = [protein-PII]-L-tyrosine + UMP + H(+)</text>
        <dbReference type="Rhea" id="RHEA:48600"/>
        <dbReference type="Rhea" id="RHEA-COMP:12147"/>
        <dbReference type="Rhea" id="RHEA-COMP:12148"/>
        <dbReference type="ChEBI" id="CHEBI:15377"/>
        <dbReference type="ChEBI" id="CHEBI:15378"/>
        <dbReference type="ChEBI" id="CHEBI:46858"/>
        <dbReference type="ChEBI" id="CHEBI:57865"/>
        <dbReference type="ChEBI" id="CHEBI:90602"/>
    </reaction>
</comment>
<keyword evidence="2 7" id="KW-0548">Nucleotidyltransferase</keyword>
<comment type="activity regulation">
    <text evidence="7">Uridylyltransferase (UTase) activity is inhibited by glutamine, while glutamine activates uridylyl-removing (UR) activity.</text>
</comment>
<dbReference type="NCBIfam" id="NF003467">
    <property type="entry name" value="PRK05092.1"/>
    <property type="match status" value="1"/>
</dbReference>
<dbReference type="SUPFAM" id="SSF81891">
    <property type="entry name" value="Poly A polymerase C-terminal region-like"/>
    <property type="match status" value="1"/>
</dbReference>
<organism evidence="10 11">
    <name type="scientific">Sphingomonas lenta</name>
    <dbReference type="NCBI Taxonomy" id="1141887"/>
    <lineage>
        <taxon>Bacteria</taxon>
        <taxon>Pseudomonadati</taxon>
        <taxon>Pseudomonadota</taxon>
        <taxon>Alphaproteobacteria</taxon>
        <taxon>Sphingomonadales</taxon>
        <taxon>Sphingomonadaceae</taxon>
        <taxon>Sphingomonas</taxon>
    </lineage>
</organism>
<comment type="caution">
    <text evidence="7">Lacks conserved residue(s) required for the propagation of feature annotation.</text>
</comment>
<dbReference type="CDD" id="cd04900">
    <property type="entry name" value="ACT_UUR-like_1"/>
    <property type="match status" value="1"/>
</dbReference>
<dbReference type="RefSeq" id="WP_095998252.1">
    <property type="nucleotide sequence ID" value="NZ_NSLI01000003.1"/>
</dbReference>
<dbReference type="Gene3D" id="1.10.3090.10">
    <property type="entry name" value="cca-adding enzyme, domain 2"/>
    <property type="match status" value="1"/>
</dbReference>
<comment type="function">
    <text evidence="7">Modifies, by uridylylation and deuridylylation, the PII regulatory proteins (GlnB and homologs), in response to the nitrogen status of the cell that GlnD senses through the glutamine level. Under low glutamine levels, catalyzes the conversion of the PII proteins and UTP to PII-UMP and PPi, while under higher glutamine levels, GlnD hydrolyzes PII-UMP to PII and UMP (deuridylylation). Thus, controls uridylylation state and activity of the PII proteins, and plays an important role in the regulation of nitrogen metabolism.</text>
</comment>
<dbReference type="InterPro" id="IPR005105">
    <property type="entry name" value="GlnD_Uridyltrans_N"/>
</dbReference>